<dbReference type="EMBL" id="BMIH01000001">
    <property type="protein sequence ID" value="GGB18799.1"/>
    <property type="molecule type" value="Genomic_DNA"/>
</dbReference>
<evidence type="ECO:0000256" key="1">
    <source>
        <dbReference type="SAM" id="SignalP"/>
    </source>
</evidence>
<gene>
    <name evidence="3" type="ORF">GCM10011380_05470</name>
</gene>
<dbReference type="NCBIfam" id="NF035944">
    <property type="entry name" value="PEPxxWA-CTERM"/>
    <property type="match status" value="1"/>
</dbReference>
<dbReference type="AlphaFoldDB" id="A0A916SXP1"/>
<feature type="domain" description="Ice-binding protein C-terminal" evidence="2">
    <location>
        <begin position="186"/>
        <end position="211"/>
    </location>
</feature>
<keyword evidence="4" id="KW-1185">Reference proteome</keyword>
<dbReference type="RefSeq" id="WP_229664321.1">
    <property type="nucleotide sequence ID" value="NZ_BMIH01000001.1"/>
</dbReference>
<reference evidence="3" key="1">
    <citation type="journal article" date="2014" name="Int. J. Syst. Evol. Microbiol.">
        <title>Complete genome sequence of Corynebacterium casei LMG S-19264T (=DSM 44701T), isolated from a smear-ripened cheese.</title>
        <authorList>
            <consortium name="US DOE Joint Genome Institute (JGI-PGF)"/>
            <person name="Walter F."/>
            <person name="Albersmeier A."/>
            <person name="Kalinowski J."/>
            <person name="Ruckert C."/>
        </authorList>
    </citation>
    <scope>NUCLEOTIDE SEQUENCE</scope>
    <source>
        <strain evidence="3">CGMCC 1.15330</strain>
    </source>
</reference>
<dbReference type="Pfam" id="PF07589">
    <property type="entry name" value="PEP-CTERM"/>
    <property type="match status" value="1"/>
</dbReference>
<evidence type="ECO:0000313" key="3">
    <source>
        <dbReference type="EMBL" id="GGB18799.1"/>
    </source>
</evidence>
<dbReference type="InterPro" id="IPR013424">
    <property type="entry name" value="Ice-binding_C"/>
</dbReference>
<evidence type="ECO:0000259" key="2">
    <source>
        <dbReference type="Pfam" id="PF07589"/>
    </source>
</evidence>
<dbReference type="Proteomes" id="UP000623067">
    <property type="component" value="Unassembled WGS sequence"/>
</dbReference>
<name>A0A916SXP1_9SPHN</name>
<feature type="signal peptide" evidence="1">
    <location>
        <begin position="1"/>
        <end position="22"/>
    </location>
</feature>
<proteinExistence type="predicted"/>
<dbReference type="NCBIfam" id="TIGR02595">
    <property type="entry name" value="PEP_CTERM"/>
    <property type="match status" value="1"/>
</dbReference>
<keyword evidence="1" id="KW-0732">Signal</keyword>
<organism evidence="3 4">
    <name type="scientific">Sphingomonas metalli</name>
    <dbReference type="NCBI Taxonomy" id="1779358"/>
    <lineage>
        <taxon>Bacteria</taxon>
        <taxon>Pseudomonadati</taxon>
        <taxon>Pseudomonadota</taxon>
        <taxon>Alphaproteobacteria</taxon>
        <taxon>Sphingomonadales</taxon>
        <taxon>Sphingomonadaceae</taxon>
        <taxon>Sphingomonas</taxon>
    </lineage>
</organism>
<reference evidence="3" key="2">
    <citation type="submission" date="2020-09" db="EMBL/GenBank/DDBJ databases">
        <authorList>
            <person name="Sun Q."/>
            <person name="Zhou Y."/>
        </authorList>
    </citation>
    <scope>NUCLEOTIDE SEQUENCE</scope>
    <source>
        <strain evidence="3">CGMCC 1.15330</strain>
    </source>
</reference>
<sequence>MRKTLAAALAGAMLLAAAPAAAASFYVELGTVPNPNGGGTNDIPKFKFVNDTTTGTNLLPTITSLTLTLDATTAFTFGSVSNFGAGSAGIGLGGDGSPAASNPAVTATSKVVTLNYGATAFDPGAYSVFSIDMGPGTVNYRNALFAGTNTAVAQFSDGTSAQVTFSGDVNSTDRFYTFNSTPITTAVPEPATWAMMLLGFGMVGATARYRRRNSAVRFA</sequence>
<comment type="caution">
    <text evidence="3">The sequence shown here is derived from an EMBL/GenBank/DDBJ whole genome shotgun (WGS) entry which is preliminary data.</text>
</comment>
<protein>
    <recommendedName>
        <fullName evidence="2">Ice-binding protein C-terminal domain-containing protein</fullName>
    </recommendedName>
</protein>
<evidence type="ECO:0000313" key="4">
    <source>
        <dbReference type="Proteomes" id="UP000623067"/>
    </source>
</evidence>
<feature type="chain" id="PRO_5036836365" description="Ice-binding protein C-terminal domain-containing protein" evidence="1">
    <location>
        <begin position="23"/>
        <end position="219"/>
    </location>
</feature>
<accession>A0A916SXP1</accession>